<dbReference type="SUPFAM" id="SSF46785">
    <property type="entry name" value="Winged helix' DNA-binding domain"/>
    <property type="match status" value="1"/>
</dbReference>
<dbReference type="Gene3D" id="1.10.10.10">
    <property type="entry name" value="Winged helix-like DNA-binding domain superfamily/Winged helix DNA-binding domain"/>
    <property type="match status" value="1"/>
</dbReference>
<reference evidence="6" key="1">
    <citation type="submission" date="2022-03" db="EMBL/GenBank/DDBJ databases">
        <title>The complete genome sequence of a Methyloterrigena soli.</title>
        <authorList>
            <person name="Zi Z."/>
        </authorList>
    </citation>
    <scope>NUCLEOTIDE SEQUENCE</scope>
    <source>
        <strain evidence="6">M48</strain>
    </source>
</reference>
<dbReference type="GO" id="GO:0003700">
    <property type="term" value="F:DNA-binding transcription factor activity"/>
    <property type="evidence" value="ECO:0007669"/>
    <property type="project" value="InterPro"/>
</dbReference>
<dbReference type="PANTHER" id="PTHR30427:SF1">
    <property type="entry name" value="TRANSCRIPTIONAL ACTIVATOR PROTEIN LYSR"/>
    <property type="match status" value="1"/>
</dbReference>
<dbReference type="InterPro" id="IPR000847">
    <property type="entry name" value="LysR_HTH_N"/>
</dbReference>
<organism evidence="6 7">
    <name type="scientific">Paradevosia shaoguanensis</name>
    <dbReference type="NCBI Taxonomy" id="1335043"/>
    <lineage>
        <taxon>Bacteria</taxon>
        <taxon>Pseudomonadati</taxon>
        <taxon>Pseudomonadota</taxon>
        <taxon>Alphaproteobacteria</taxon>
        <taxon>Hyphomicrobiales</taxon>
        <taxon>Devosiaceae</taxon>
        <taxon>Paradevosia</taxon>
    </lineage>
</organism>
<protein>
    <submittedName>
        <fullName evidence="6">LysR family transcriptional regulator</fullName>
    </submittedName>
</protein>
<feature type="domain" description="HTH lysR-type" evidence="5">
    <location>
        <begin position="2"/>
        <end position="59"/>
    </location>
</feature>
<dbReference type="PROSITE" id="PS50931">
    <property type="entry name" value="HTH_LYSR"/>
    <property type="match status" value="1"/>
</dbReference>
<evidence type="ECO:0000256" key="3">
    <source>
        <dbReference type="ARBA" id="ARBA00023125"/>
    </source>
</evidence>
<dbReference type="GO" id="GO:0010628">
    <property type="term" value="P:positive regulation of gene expression"/>
    <property type="evidence" value="ECO:0007669"/>
    <property type="project" value="TreeGrafter"/>
</dbReference>
<keyword evidence="7" id="KW-1185">Reference proteome</keyword>
<dbReference type="AlphaFoldDB" id="A0AA41UD81"/>
<evidence type="ECO:0000256" key="1">
    <source>
        <dbReference type="ARBA" id="ARBA00009437"/>
    </source>
</evidence>
<dbReference type="RefSeq" id="WP_035038677.1">
    <property type="nucleotide sequence ID" value="NZ_CP068983.1"/>
</dbReference>
<name>A0AA41UD81_9HYPH</name>
<dbReference type="EMBL" id="JALAZD010000001">
    <property type="protein sequence ID" value="MCI0127019.1"/>
    <property type="molecule type" value="Genomic_DNA"/>
</dbReference>
<accession>A0AA41UD81</accession>
<evidence type="ECO:0000313" key="7">
    <source>
        <dbReference type="Proteomes" id="UP001156140"/>
    </source>
</evidence>
<proteinExistence type="inferred from homology"/>
<dbReference type="PANTHER" id="PTHR30427">
    <property type="entry name" value="TRANSCRIPTIONAL ACTIVATOR PROTEIN LYSR"/>
    <property type="match status" value="1"/>
</dbReference>
<dbReference type="Pfam" id="PF03466">
    <property type="entry name" value="LysR_substrate"/>
    <property type="match status" value="1"/>
</dbReference>
<dbReference type="InterPro" id="IPR036390">
    <property type="entry name" value="WH_DNA-bd_sf"/>
</dbReference>
<evidence type="ECO:0000313" key="6">
    <source>
        <dbReference type="EMBL" id="MCI0127019.1"/>
    </source>
</evidence>
<dbReference type="InterPro" id="IPR005119">
    <property type="entry name" value="LysR_subst-bd"/>
</dbReference>
<dbReference type="PRINTS" id="PR00039">
    <property type="entry name" value="HTHLYSR"/>
</dbReference>
<dbReference type="Gene3D" id="3.40.190.290">
    <property type="match status" value="1"/>
</dbReference>
<dbReference type="GO" id="GO:0043565">
    <property type="term" value="F:sequence-specific DNA binding"/>
    <property type="evidence" value="ECO:0007669"/>
    <property type="project" value="TreeGrafter"/>
</dbReference>
<dbReference type="SUPFAM" id="SSF53850">
    <property type="entry name" value="Periplasmic binding protein-like II"/>
    <property type="match status" value="1"/>
</dbReference>
<dbReference type="Pfam" id="PF00126">
    <property type="entry name" value="HTH_1"/>
    <property type="match status" value="1"/>
</dbReference>
<evidence type="ECO:0000259" key="5">
    <source>
        <dbReference type="PROSITE" id="PS50931"/>
    </source>
</evidence>
<keyword evidence="4" id="KW-0804">Transcription</keyword>
<gene>
    <name evidence="6" type="ORF">ML536_09280</name>
</gene>
<keyword evidence="3" id="KW-0238">DNA-binding</keyword>
<evidence type="ECO:0000256" key="4">
    <source>
        <dbReference type="ARBA" id="ARBA00023163"/>
    </source>
</evidence>
<comment type="similarity">
    <text evidence="1">Belongs to the LysR transcriptional regulatory family.</text>
</comment>
<evidence type="ECO:0000256" key="2">
    <source>
        <dbReference type="ARBA" id="ARBA00023015"/>
    </source>
</evidence>
<keyword evidence="2" id="KW-0805">Transcription regulation</keyword>
<comment type="caution">
    <text evidence="6">The sequence shown here is derived from an EMBL/GenBank/DDBJ whole genome shotgun (WGS) entry which is preliminary data.</text>
</comment>
<dbReference type="InterPro" id="IPR036388">
    <property type="entry name" value="WH-like_DNA-bd_sf"/>
</dbReference>
<dbReference type="Proteomes" id="UP001156140">
    <property type="component" value="Unassembled WGS sequence"/>
</dbReference>
<sequence>MMELKPLESFLAVMSTGSITGAARVLGRSQPVVTRHIQELETEIGFDLFRRNGPRISPTERGLRFHTEVERLMTGLNQLSERAAAIAGSAPLAIEIAAIPALAAGLVPKALAMVEEPLQPATMHVRSAPAEQVVQSVIARNADIGIASLPLDHPGLDIHRLYRSACVVALAADHPLAGKDVVQLRDLTGMTMIGMANPFRLRHRVDQALREAGLEPKRMIDTNATVTALQLARHTRGAAIIEPMTAYGLPVEGVAVRPLDVDIPFLWGVVTALHAPLSATAQALLQHLDTVARQLLPDIKIYDAADTASLAEALYGAAQ</sequence>